<dbReference type="Pfam" id="PF13539">
    <property type="entry name" value="Peptidase_M15_4"/>
    <property type="match status" value="1"/>
</dbReference>
<protein>
    <submittedName>
        <fullName evidence="3">M15 family metallopeptidase</fullName>
    </submittedName>
</protein>
<name>A0A938WJL6_9BACT</name>
<feature type="signal peptide" evidence="1">
    <location>
        <begin position="1"/>
        <end position="21"/>
    </location>
</feature>
<organism evidence="3 4">
    <name type="scientific">Marseilla massiliensis</name>
    <dbReference type="NCBI Taxonomy" id="1841864"/>
    <lineage>
        <taxon>Bacteria</taxon>
        <taxon>Pseudomonadati</taxon>
        <taxon>Bacteroidota</taxon>
        <taxon>Bacteroidia</taxon>
        <taxon>Bacteroidales</taxon>
        <taxon>Prevotellaceae</taxon>
        <taxon>Marseilla</taxon>
    </lineage>
</organism>
<keyword evidence="4" id="KW-1185">Reference proteome</keyword>
<reference evidence="3 4" key="1">
    <citation type="journal article" date="2021" name="Sci. Rep.">
        <title>The distribution of antibiotic resistance genes in chicken gut microbiota commensals.</title>
        <authorList>
            <person name="Juricova H."/>
            <person name="Matiasovicova J."/>
            <person name="Kubasova T."/>
            <person name="Cejkova D."/>
            <person name="Rychlik I."/>
        </authorList>
    </citation>
    <scope>NUCLEOTIDE SEQUENCE [LARGE SCALE GENOMIC DNA]</scope>
    <source>
        <strain evidence="3 4">An819</strain>
    </source>
</reference>
<dbReference type="AlphaFoldDB" id="A0A938WJL6"/>
<feature type="domain" description="Peptidase M15C" evidence="2">
    <location>
        <begin position="155"/>
        <end position="242"/>
    </location>
</feature>
<dbReference type="RefSeq" id="WP_205106962.1">
    <property type="nucleotide sequence ID" value="NZ_JACJJL010000001.1"/>
</dbReference>
<gene>
    <name evidence="3" type="ORF">H6B30_00880</name>
</gene>
<accession>A0A938WJL6</accession>
<dbReference type="SUPFAM" id="SSF55166">
    <property type="entry name" value="Hedgehog/DD-peptidase"/>
    <property type="match status" value="1"/>
</dbReference>
<dbReference type="EMBL" id="JACJJL010000001">
    <property type="protein sequence ID" value="MBM6660321.1"/>
    <property type="molecule type" value="Genomic_DNA"/>
</dbReference>
<dbReference type="Gene3D" id="3.30.1380.10">
    <property type="match status" value="1"/>
</dbReference>
<dbReference type="GO" id="GO:0008233">
    <property type="term" value="F:peptidase activity"/>
    <property type="evidence" value="ECO:0007669"/>
    <property type="project" value="InterPro"/>
</dbReference>
<evidence type="ECO:0000259" key="2">
    <source>
        <dbReference type="Pfam" id="PF13539"/>
    </source>
</evidence>
<proteinExistence type="predicted"/>
<dbReference type="Proteomes" id="UP000764045">
    <property type="component" value="Unassembled WGS sequence"/>
</dbReference>
<sequence length="243" mass="27410">MQLLKFCLMAVALLAAVGAKAGCGDGFPGGWRPGCEVSAESVAAAGLDRCFVSEPVSDAVFARMQGRSWPANCPLKRSGLRYLRLLHRNAKGRPQMGEMVVNATIATKVVAIFRRLYELGYRIERMVLIDEYGADDETAMRANNTSCFNFRFQTGSTTRISKHGMGLAIDINPLYNPYVRRRRDGTFHVEPSEGRPYAFDRARRSDIPYKIDRNDEAYRLFTAAGFRWGGAWRSVKDYQHFEF</sequence>
<comment type="caution">
    <text evidence="3">The sequence shown here is derived from an EMBL/GenBank/DDBJ whole genome shotgun (WGS) entry which is preliminary data.</text>
</comment>
<dbReference type="InterPro" id="IPR039561">
    <property type="entry name" value="Peptidase_M15C"/>
</dbReference>
<evidence type="ECO:0000313" key="3">
    <source>
        <dbReference type="EMBL" id="MBM6660321.1"/>
    </source>
</evidence>
<evidence type="ECO:0000313" key="4">
    <source>
        <dbReference type="Proteomes" id="UP000764045"/>
    </source>
</evidence>
<evidence type="ECO:0000256" key="1">
    <source>
        <dbReference type="SAM" id="SignalP"/>
    </source>
</evidence>
<keyword evidence="1" id="KW-0732">Signal</keyword>
<dbReference type="InterPro" id="IPR009045">
    <property type="entry name" value="Zn_M74/Hedgehog-like"/>
</dbReference>
<feature type="chain" id="PRO_5036776288" evidence="1">
    <location>
        <begin position="22"/>
        <end position="243"/>
    </location>
</feature>